<sequence>MELSSSGPTKIRQTITAKRTLKAIQQGSPIVVSEGGTSSGKTYGEVFGSVLLAKDPEFRYKILKDKWPKIATGPFRISLVSHSLPHIKRGMLRDFRDIMQNKLQIWNEDQWRATDFIYTFDDGSYIELFGLEDPSRARGPRRDMLVLNEGNLVSKELFDQLAMRTTGPKIIDLNPSNFNCWCYDIADNPKNKKIHSTYLDNIENLHPSQIEYIEGYKNLPDQFMWQVYGLGQRGASLELIFPKWEKVQHLPGKGEIIYGLDFGYTNPSGLVRVEHYEGANYVEELIYEKELTKPELFAKIKALIPDQAVIYADAAEPDSIEELYRMGLNIKPAKKDVWAGIVTVKSYPLFIRGRNLEKEAQGYKWKTDKNGNLLEEPQKESDHLMDAMRYAIHTHLNKPVINWTW</sequence>
<dbReference type="InterPro" id="IPR027417">
    <property type="entry name" value="P-loop_NTPase"/>
</dbReference>
<dbReference type="Gene3D" id="3.40.50.300">
    <property type="entry name" value="P-loop containing nucleotide triphosphate hydrolases"/>
    <property type="match status" value="1"/>
</dbReference>
<evidence type="ECO:0000313" key="1">
    <source>
        <dbReference type="EMBL" id="CAB4140108.1"/>
    </source>
</evidence>
<organism evidence="1">
    <name type="scientific">uncultured Caudovirales phage</name>
    <dbReference type="NCBI Taxonomy" id="2100421"/>
    <lineage>
        <taxon>Viruses</taxon>
        <taxon>Duplodnaviria</taxon>
        <taxon>Heunggongvirae</taxon>
        <taxon>Uroviricota</taxon>
        <taxon>Caudoviricetes</taxon>
        <taxon>Peduoviridae</taxon>
        <taxon>Maltschvirus</taxon>
        <taxon>Maltschvirus maltsch</taxon>
    </lineage>
</organism>
<accession>A0A6J5M0A8</accession>
<dbReference type="Gene3D" id="3.30.420.280">
    <property type="match status" value="1"/>
</dbReference>
<reference evidence="1" key="1">
    <citation type="submission" date="2020-04" db="EMBL/GenBank/DDBJ databases">
        <authorList>
            <person name="Chiriac C."/>
            <person name="Salcher M."/>
            <person name="Ghai R."/>
            <person name="Kavagutti S V."/>
        </authorList>
    </citation>
    <scope>NUCLEOTIDE SEQUENCE</scope>
</reference>
<dbReference type="InterPro" id="IPR052380">
    <property type="entry name" value="Viral_DNA_packaging_terminase"/>
</dbReference>
<proteinExistence type="predicted"/>
<gene>
    <name evidence="1" type="ORF">UFOVP402_2</name>
</gene>
<protein>
    <submittedName>
        <fullName evidence="1">XtmB Phage terminase large subunit</fullName>
    </submittedName>
</protein>
<dbReference type="EMBL" id="LR796374">
    <property type="protein sequence ID" value="CAB4140108.1"/>
    <property type="molecule type" value="Genomic_DNA"/>
</dbReference>
<dbReference type="PANTHER" id="PTHR39184">
    <property type="match status" value="1"/>
</dbReference>
<dbReference type="PANTHER" id="PTHR39184:SF1">
    <property type="entry name" value="PBSX PHAGE TERMINASE LARGE SUBUNIT"/>
    <property type="match status" value="1"/>
</dbReference>
<name>A0A6J5M0A8_9CAUD</name>